<proteinExistence type="predicted"/>
<dbReference type="InterPro" id="IPR050097">
    <property type="entry name" value="Ferredoxin-NADP_redctase_2"/>
</dbReference>
<keyword evidence="2" id="KW-0560">Oxidoreductase</keyword>
<dbReference type="PRINTS" id="PR00469">
    <property type="entry name" value="PNDRDTASEII"/>
</dbReference>
<keyword evidence="1" id="KW-0285">Flavoprotein</keyword>
<dbReference type="RefSeq" id="WP_170032767.1">
    <property type="nucleotide sequence ID" value="NZ_JABDTL010000001.1"/>
</dbReference>
<sequence length="308" mass="32265">MTYDAIVAGGSFAGLSAALQLARARRRVLVIDSGLPRNRFAAHAHGFLGQDGRPPREIIAEASRQLALYPTVSRLDGEAVDARDEGGAFVVSLAGGREERAARLVLATGVRDELPPIAGMRERWGATVLHCPYCHGYEVADQPLGVIANHPMSAHQAALIPDWGPTTYFTQGVFEPDEEQAARLAARGVVIERTPVVELLGTAPALDAVRLSDGRIVSLGAVFTAPRTHMASPLARALGCAMDDGPQGQHVRVDDSKQTTVPGVYAAGDAASPMHNATMASAAGVMAGVGAHQSLVAHRIRPAEADAA</sequence>
<name>A0A841H3I9_9BACT</name>
<evidence type="ECO:0000259" key="3">
    <source>
        <dbReference type="Pfam" id="PF07992"/>
    </source>
</evidence>
<evidence type="ECO:0000313" key="4">
    <source>
        <dbReference type="EMBL" id="MBB6072570.1"/>
    </source>
</evidence>
<feature type="domain" description="FAD/NAD(P)-binding" evidence="3">
    <location>
        <begin position="3"/>
        <end position="143"/>
    </location>
</feature>
<dbReference type="AlphaFoldDB" id="A0A841H3I9"/>
<dbReference type="Pfam" id="PF07992">
    <property type="entry name" value="Pyr_redox_2"/>
    <property type="match status" value="2"/>
</dbReference>
<comment type="caution">
    <text evidence="4">The sequence shown here is derived from an EMBL/GenBank/DDBJ whole genome shotgun (WGS) entry which is preliminary data.</text>
</comment>
<organism evidence="4 5">
    <name type="scientific">Longimicrobium terrae</name>
    <dbReference type="NCBI Taxonomy" id="1639882"/>
    <lineage>
        <taxon>Bacteria</taxon>
        <taxon>Pseudomonadati</taxon>
        <taxon>Gemmatimonadota</taxon>
        <taxon>Longimicrobiia</taxon>
        <taxon>Longimicrobiales</taxon>
        <taxon>Longimicrobiaceae</taxon>
        <taxon>Longimicrobium</taxon>
    </lineage>
</organism>
<protein>
    <submittedName>
        <fullName evidence="4">Thioredoxin reductase</fullName>
    </submittedName>
</protein>
<dbReference type="EMBL" id="JACHIA010000016">
    <property type="protein sequence ID" value="MBB6072570.1"/>
    <property type="molecule type" value="Genomic_DNA"/>
</dbReference>
<dbReference type="PRINTS" id="PR00368">
    <property type="entry name" value="FADPNR"/>
</dbReference>
<dbReference type="PANTHER" id="PTHR48105">
    <property type="entry name" value="THIOREDOXIN REDUCTASE 1-RELATED-RELATED"/>
    <property type="match status" value="1"/>
</dbReference>
<dbReference type="GO" id="GO:0016491">
    <property type="term" value="F:oxidoreductase activity"/>
    <property type="evidence" value="ECO:0007669"/>
    <property type="project" value="UniProtKB-KW"/>
</dbReference>
<dbReference type="InterPro" id="IPR036188">
    <property type="entry name" value="FAD/NAD-bd_sf"/>
</dbReference>
<dbReference type="InterPro" id="IPR023753">
    <property type="entry name" value="FAD/NAD-binding_dom"/>
</dbReference>
<evidence type="ECO:0000256" key="1">
    <source>
        <dbReference type="ARBA" id="ARBA00022630"/>
    </source>
</evidence>
<feature type="domain" description="FAD/NAD(P)-binding" evidence="3">
    <location>
        <begin position="181"/>
        <end position="284"/>
    </location>
</feature>
<dbReference type="Gene3D" id="3.50.50.60">
    <property type="entry name" value="FAD/NAD(P)-binding domain"/>
    <property type="match status" value="2"/>
</dbReference>
<accession>A0A841H3I9</accession>
<gene>
    <name evidence="4" type="ORF">HNQ61_004233</name>
</gene>
<evidence type="ECO:0000256" key="2">
    <source>
        <dbReference type="ARBA" id="ARBA00023002"/>
    </source>
</evidence>
<reference evidence="4 5" key="1">
    <citation type="submission" date="2020-08" db="EMBL/GenBank/DDBJ databases">
        <title>Genomic Encyclopedia of Type Strains, Phase IV (KMG-IV): sequencing the most valuable type-strain genomes for metagenomic binning, comparative biology and taxonomic classification.</title>
        <authorList>
            <person name="Goeker M."/>
        </authorList>
    </citation>
    <scope>NUCLEOTIDE SEQUENCE [LARGE SCALE GENOMIC DNA]</scope>
    <source>
        <strain evidence="4 5">DSM 29007</strain>
    </source>
</reference>
<keyword evidence="5" id="KW-1185">Reference proteome</keyword>
<evidence type="ECO:0000313" key="5">
    <source>
        <dbReference type="Proteomes" id="UP000582837"/>
    </source>
</evidence>
<dbReference type="Proteomes" id="UP000582837">
    <property type="component" value="Unassembled WGS sequence"/>
</dbReference>
<dbReference type="SUPFAM" id="SSF51905">
    <property type="entry name" value="FAD/NAD(P)-binding domain"/>
    <property type="match status" value="1"/>
</dbReference>